<sequence>MWRYRLAWVTEVVWAIASPEGRAKLRWVQPGGRAESISPATFLAAAKEAATYADHGTGRNVTVGRARLGRAVSRSERTMTRFWRAANALGFSRTRAEGRYLTTAERRAAYRRHGNRQLRMAAQRDLIGLRRRGFVHLPSGGGLKAHEALSEMDKHQRASAQEGAPAPRSHSLDKRLQNQPATSRPGRVIWPREMFEFARDVRTLLPWLRDAHPASIARVLHRAGVTPERWAARDLARRLEQELGFRANAARFGQQSDRPARAFRFMDPNEVSDPLGYTRWLLAEYIDPAEPTLTEDRAEYRADQVQQAVDQLDSADADEARRRERRAERDARLAEQFARREEARAERERIAAEAAQIQAIRAESDAAIARRRPSSQS</sequence>
<dbReference type="AlphaFoldDB" id="A0A1N6IEV0"/>
<keyword evidence="4" id="KW-1185">Reference proteome</keyword>
<feature type="coiled-coil region" evidence="1">
    <location>
        <begin position="333"/>
        <end position="360"/>
    </location>
</feature>
<proteinExistence type="predicted"/>
<evidence type="ECO:0000313" key="4">
    <source>
        <dbReference type="Proteomes" id="UP000184699"/>
    </source>
</evidence>
<evidence type="ECO:0000313" key="3">
    <source>
        <dbReference type="EMBL" id="SIO30538.1"/>
    </source>
</evidence>
<feature type="region of interest" description="Disordered" evidence="2">
    <location>
        <begin position="307"/>
        <end position="331"/>
    </location>
</feature>
<feature type="region of interest" description="Disordered" evidence="2">
    <location>
        <begin position="149"/>
        <end position="185"/>
    </location>
</feature>
<accession>A0A1N6IEV0</accession>
<keyword evidence="1" id="KW-0175">Coiled coil</keyword>
<evidence type="ECO:0008006" key="5">
    <source>
        <dbReference type="Google" id="ProtNLM"/>
    </source>
</evidence>
<protein>
    <recommendedName>
        <fullName evidence="5">Replication protein</fullName>
    </recommendedName>
</protein>
<dbReference type="Proteomes" id="UP000184699">
    <property type="component" value="Unassembled WGS sequence"/>
</dbReference>
<reference evidence="4" key="1">
    <citation type="submission" date="2016-11" db="EMBL/GenBank/DDBJ databases">
        <authorList>
            <person name="Varghese N."/>
            <person name="Submissions S."/>
        </authorList>
    </citation>
    <scope>NUCLEOTIDE SEQUENCE [LARGE SCALE GENOMIC DNA]</scope>
    <source>
        <strain evidence="4">DSM 8595</strain>
    </source>
</reference>
<dbReference type="EMBL" id="FSRJ01000007">
    <property type="protein sequence ID" value="SIO30538.1"/>
    <property type="molecule type" value="Genomic_DNA"/>
</dbReference>
<feature type="compositionally biased region" description="Basic and acidic residues" evidence="2">
    <location>
        <begin position="318"/>
        <end position="331"/>
    </location>
</feature>
<evidence type="ECO:0000256" key="1">
    <source>
        <dbReference type="SAM" id="Coils"/>
    </source>
</evidence>
<organism evidence="3 4">
    <name type="scientific">Agromyces cerinus subsp. cerinus</name>
    <dbReference type="NCBI Taxonomy" id="232089"/>
    <lineage>
        <taxon>Bacteria</taxon>
        <taxon>Bacillati</taxon>
        <taxon>Actinomycetota</taxon>
        <taxon>Actinomycetes</taxon>
        <taxon>Micrococcales</taxon>
        <taxon>Microbacteriaceae</taxon>
        <taxon>Agromyces</taxon>
    </lineage>
</organism>
<gene>
    <name evidence="3" type="ORF">SAMN05443544_3958</name>
</gene>
<evidence type="ECO:0000256" key="2">
    <source>
        <dbReference type="SAM" id="MobiDB-lite"/>
    </source>
</evidence>
<dbReference type="STRING" id="232089.SAMN05443544_3958"/>
<name>A0A1N6IEV0_9MICO</name>